<dbReference type="EMBL" id="BJWL01000001">
    <property type="protein sequence ID" value="GFY81074.1"/>
    <property type="molecule type" value="Genomic_DNA"/>
</dbReference>
<proteinExistence type="predicted"/>
<evidence type="ECO:0000313" key="3">
    <source>
        <dbReference type="Proteomes" id="UP000585474"/>
    </source>
</evidence>
<keyword evidence="2" id="KW-0812">Transmembrane</keyword>
<gene>
    <name evidence="2" type="ORF">Acr_01g0008830</name>
</gene>
<name>A0A7J0E3J6_9ERIC</name>
<organism evidence="2 3">
    <name type="scientific">Actinidia rufa</name>
    <dbReference type="NCBI Taxonomy" id="165716"/>
    <lineage>
        <taxon>Eukaryota</taxon>
        <taxon>Viridiplantae</taxon>
        <taxon>Streptophyta</taxon>
        <taxon>Embryophyta</taxon>
        <taxon>Tracheophyta</taxon>
        <taxon>Spermatophyta</taxon>
        <taxon>Magnoliopsida</taxon>
        <taxon>eudicotyledons</taxon>
        <taxon>Gunneridae</taxon>
        <taxon>Pentapetalae</taxon>
        <taxon>asterids</taxon>
        <taxon>Ericales</taxon>
        <taxon>Actinidiaceae</taxon>
        <taxon>Actinidia</taxon>
    </lineage>
</organism>
<dbReference type="Proteomes" id="UP000585474">
    <property type="component" value="Unassembled WGS sequence"/>
</dbReference>
<protein>
    <submittedName>
        <fullName evidence="2">Sulfate transmembrane transporter</fullName>
    </submittedName>
</protein>
<feature type="region of interest" description="Disordered" evidence="1">
    <location>
        <begin position="1"/>
        <end position="21"/>
    </location>
</feature>
<keyword evidence="3" id="KW-1185">Reference proteome</keyword>
<evidence type="ECO:0000256" key="1">
    <source>
        <dbReference type="SAM" id="MobiDB-lite"/>
    </source>
</evidence>
<dbReference type="AlphaFoldDB" id="A0A7J0E3J6"/>
<comment type="caution">
    <text evidence="2">The sequence shown here is derived from an EMBL/GenBank/DDBJ whole genome shotgun (WGS) entry which is preliminary data.</text>
</comment>
<accession>A0A7J0E3J6</accession>
<evidence type="ECO:0000313" key="2">
    <source>
        <dbReference type="EMBL" id="GFY81074.1"/>
    </source>
</evidence>
<keyword evidence="2" id="KW-0472">Membrane</keyword>
<sequence>MEEEHHPPTPTPLLQGQRWRRGGGGWRRWTFLRRRFGRWRGGGFRRRRWRWGDGEVEVGNQGQGEDDGDVGAEVAHGATKFRPDGGLEAEVGGEEVAPPLTLEERCVGGWCSSSKVLSFSLTR</sequence>
<reference evidence="2 3" key="1">
    <citation type="submission" date="2019-07" db="EMBL/GenBank/DDBJ databases">
        <title>De Novo Assembly of kiwifruit Actinidia rufa.</title>
        <authorList>
            <person name="Sugita-Konishi S."/>
            <person name="Sato K."/>
            <person name="Mori E."/>
            <person name="Abe Y."/>
            <person name="Kisaki G."/>
            <person name="Hamano K."/>
            <person name="Suezawa K."/>
            <person name="Otani M."/>
            <person name="Fukuda T."/>
            <person name="Manabe T."/>
            <person name="Gomi K."/>
            <person name="Tabuchi M."/>
            <person name="Akimitsu K."/>
            <person name="Kataoka I."/>
        </authorList>
    </citation>
    <scope>NUCLEOTIDE SEQUENCE [LARGE SCALE GENOMIC DNA]</scope>
    <source>
        <strain evidence="3">cv. Fuchu</strain>
    </source>
</reference>